<gene>
    <name evidence="1" type="ORF">E2C01_058072</name>
</gene>
<proteinExistence type="predicted"/>
<accession>A0A5B7H529</accession>
<keyword evidence="2" id="KW-1185">Reference proteome</keyword>
<evidence type="ECO:0000313" key="2">
    <source>
        <dbReference type="Proteomes" id="UP000324222"/>
    </source>
</evidence>
<name>A0A5B7H529_PORTR</name>
<protein>
    <submittedName>
        <fullName evidence="1">Uncharacterized protein</fullName>
    </submittedName>
</protein>
<sequence length="63" mass="7214">MASSSGNCCFIAKFFYLLESSQAGVKWNWRTAGYTHGGRWWPKGNMSEDKRTRNYVNGMEDNA</sequence>
<evidence type="ECO:0000313" key="1">
    <source>
        <dbReference type="EMBL" id="MPC63964.1"/>
    </source>
</evidence>
<dbReference type="Proteomes" id="UP000324222">
    <property type="component" value="Unassembled WGS sequence"/>
</dbReference>
<comment type="caution">
    <text evidence="1">The sequence shown here is derived from an EMBL/GenBank/DDBJ whole genome shotgun (WGS) entry which is preliminary data.</text>
</comment>
<organism evidence="1 2">
    <name type="scientific">Portunus trituberculatus</name>
    <name type="common">Swimming crab</name>
    <name type="synonym">Neptunus trituberculatus</name>
    <dbReference type="NCBI Taxonomy" id="210409"/>
    <lineage>
        <taxon>Eukaryota</taxon>
        <taxon>Metazoa</taxon>
        <taxon>Ecdysozoa</taxon>
        <taxon>Arthropoda</taxon>
        <taxon>Crustacea</taxon>
        <taxon>Multicrustacea</taxon>
        <taxon>Malacostraca</taxon>
        <taxon>Eumalacostraca</taxon>
        <taxon>Eucarida</taxon>
        <taxon>Decapoda</taxon>
        <taxon>Pleocyemata</taxon>
        <taxon>Brachyura</taxon>
        <taxon>Eubrachyura</taxon>
        <taxon>Portunoidea</taxon>
        <taxon>Portunidae</taxon>
        <taxon>Portuninae</taxon>
        <taxon>Portunus</taxon>
    </lineage>
</organism>
<dbReference type="AlphaFoldDB" id="A0A5B7H529"/>
<reference evidence="1 2" key="1">
    <citation type="submission" date="2019-05" db="EMBL/GenBank/DDBJ databases">
        <title>Another draft genome of Portunus trituberculatus and its Hox gene families provides insights of decapod evolution.</title>
        <authorList>
            <person name="Jeong J.-H."/>
            <person name="Song I."/>
            <person name="Kim S."/>
            <person name="Choi T."/>
            <person name="Kim D."/>
            <person name="Ryu S."/>
            <person name="Kim W."/>
        </authorList>
    </citation>
    <scope>NUCLEOTIDE SEQUENCE [LARGE SCALE GENOMIC DNA]</scope>
    <source>
        <tissue evidence="1">Muscle</tissue>
    </source>
</reference>
<dbReference type="EMBL" id="VSRR010021470">
    <property type="protein sequence ID" value="MPC63964.1"/>
    <property type="molecule type" value="Genomic_DNA"/>
</dbReference>